<gene>
    <name evidence="2" type="ORF">J2W98_004695</name>
</gene>
<name>A0ABU1QLC2_9BACL</name>
<keyword evidence="3" id="KW-1185">Reference proteome</keyword>
<evidence type="ECO:0000313" key="3">
    <source>
        <dbReference type="Proteomes" id="UP001266807"/>
    </source>
</evidence>
<reference evidence="2 3" key="1">
    <citation type="submission" date="2023-07" db="EMBL/GenBank/DDBJ databases">
        <title>Sorghum-associated microbial communities from plants grown in Nebraska, USA.</title>
        <authorList>
            <person name="Schachtman D."/>
        </authorList>
    </citation>
    <scope>NUCLEOTIDE SEQUENCE [LARGE SCALE GENOMIC DNA]</scope>
    <source>
        <strain evidence="2 3">BE143</strain>
    </source>
</reference>
<organism evidence="2 3">
    <name type="scientific">Paenibacillus peoriae</name>
    <dbReference type="NCBI Taxonomy" id="59893"/>
    <lineage>
        <taxon>Bacteria</taxon>
        <taxon>Bacillati</taxon>
        <taxon>Bacillota</taxon>
        <taxon>Bacilli</taxon>
        <taxon>Bacillales</taxon>
        <taxon>Paenibacillaceae</taxon>
        <taxon>Paenibacillus</taxon>
    </lineage>
</organism>
<protein>
    <recommendedName>
        <fullName evidence="1">TniQ domain-containing protein</fullName>
    </recommendedName>
</protein>
<dbReference type="Pfam" id="PF06527">
    <property type="entry name" value="TniQ"/>
    <property type="match status" value="1"/>
</dbReference>
<evidence type="ECO:0000259" key="1">
    <source>
        <dbReference type="Pfam" id="PF06527"/>
    </source>
</evidence>
<comment type="caution">
    <text evidence="2">The sequence shown here is derived from an EMBL/GenBank/DDBJ whole genome shotgun (WGS) entry which is preliminary data.</text>
</comment>
<sequence>MNEQQEIFKQTLSLPIDQIRRMFYSEETFSMVKKNEFLKQIAFLNKKIKVCPECLEDKMYYRNIWRFVGYTTCHLHHYLMVSECECGREIESVSVNLGICKCRRDLRDAKRMYIEQKEDNHNLYFYSILMNSKNDDTALSSYLNPFSVDAVIELMFKLANLLDERKIKKLSRYQGHAEDIILLHRHLEEVYEILIDPSQNICAFFEKLNQDVFYEELLELYSDLNREPFMKISRAMKSYIQKRKAQGNFHNAHFQEEIEDILLNAISHKKEIEF</sequence>
<dbReference type="EMBL" id="JAVDUG010000007">
    <property type="protein sequence ID" value="MDR6780400.1"/>
    <property type="molecule type" value="Genomic_DNA"/>
</dbReference>
<accession>A0ABU1QLC2</accession>
<feature type="domain" description="TniQ" evidence="1">
    <location>
        <begin position="42"/>
        <end position="79"/>
    </location>
</feature>
<proteinExistence type="predicted"/>
<dbReference type="InterPro" id="IPR009492">
    <property type="entry name" value="TniQ"/>
</dbReference>
<dbReference type="Proteomes" id="UP001266807">
    <property type="component" value="Unassembled WGS sequence"/>
</dbReference>
<evidence type="ECO:0000313" key="2">
    <source>
        <dbReference type="EMBL" id="MDR6780400.1"/>
    </source>
</evidence>